<dbReference type="SUPFAM" id="SSF53335">
    <property type="entry name" value="S-adenosyl-L-methionine-dependent methyltransferases"/>
    <property type="match status" value="1"/>
</dbReference>
<organism evidence="1 2">
    <name type="scientific">Paenibacillus mellifer</name>
    <dbReference type="NCBI Taxonomy" id="2937794"/>
    <lineage>
        <taxon>Bacteria</taxon>
        <taxon>Bacillati</taxon>
        <taxon>Bacillota</taxon>
        <taxon>Bacilli</taxon>
        <taxon>Bacillales</taxon>
        <taxon>Paenibacillaceae</taxon>
        <taxon>Paenibacillus</taxon>
    </lineage>
</organism>
<dbReference type="PANTHER" id="PTHR36112:SF1">
    <property type="entry name" value="RIBOSOMAL RNA SMALL SUBUNIT METHYLTRANSFERASE J"/>
    <property type="match status" value="1"/>
</dbReference>
<protein>
    <submittedName>
        <fullName evidence="1">Class I SAM-dependent methyltransferase</fullName>
        <ecNumber evidence="1">2.1.1.-</ecNumber>
    </submittedName>
</protein>
<name>A0A9X1XXS6_9BACL</name>
<dbReference type="RefSeq" id="WP_248551055.1">
    <property type="nucleotide sequence ID" value="NZ_JALPRK010000004.1"/>
</dbReference>
<dbReference type="Pfam" id="PF04445">
    <property type="entry name" value="SAM_MT"/>
    <property type="match status" value="1"/>
</dbReference>
<evidence type="ECO:0000313" key="2">
    <source>
        <dbReference type="Proteomes" id="UP001139534"/>
    </source>
</evidence>
<gene>
    <name evidence="1" type="ORF">M0651_06650</name>
</gene>
<dbReference type="Gene3D" id="3.40.50.150">
    <property type="entry name" value="Vaccinia Virus protein VP39"/>
    <property type="match status" value="1"/>
</dbReference>
<dbReference type="InterPro" id="IPR007536">
    <property type="entry name" value="16SrRNA_methylTrfase_J"/>
</dbReference>
<dbReference type="EMBL" id="JALPRK010000004">
    <property type="protein sequence ID" value="MCK8486853.1"/>
    <property type="molecule type" value="Genomic_DNA"/>
</dbReference>
<dbReference type="GO" id="GO:0008990">
    <property type="term" value="F:rRNA (guanine-N2-)-methyltransferase activity"/>
    <property type="evidence" value="ECO:0007669"/>
    <property type="project" value="InterPro"/>
</dbReference>
<dbReference type="Proteomes" id="UP001139534">
    <property type="component" value="Unassembled WGS sequence"/>
</dbReference>
<sequence length="261" mass="28542">MLITTGDHETPAAVRRARELASLSGVPYVSRSRTSLPRLAEQYGDSDILVVLERGARLHRSGREPMTFHPSMAYVRAKRLFKGENDAMLDTAGVVPGDVIIDGTAGLGSDAMVFSIAAGAEGKVLALEDSLPLWALLYEGLKFYVSGLPAFDEALRRIEPIHKNHLDALRAMPDKSADIVYFDPMFRDPIAESSSISPLRSFANPNSLDLDAVKEACRVARKSVVLKEQRGSGEFDRLGFTAKSRSHTKIAYGVISLDPKR</sequence>
<keyword evidence="2" id="KW-1185">Reference proteome</keyword>
<dbReference type="InterPro" id="IPR029063">
    <property type="entry name" value="SAM-dependent_MTases_sf"/>
</dbReference>
<dbReference type="PANTHER" id="PTHR36112">
    <property type="entry name" value="RIBOSOMAL RNA SMALL SUBUNIT METHYLTRANSFERASE J"/>
    <property type="match status" value="1"/>
</dbReference>
<proteinExistence type="predicted"/>
<dbReference type="EC" id="2.1.1.-" evidence="1"/>
<accession>A0A9X1XXS6</accession>
<comment type="caution">
    <text evidence="1">The sequence shown here is derived from an EMBL/GenBank/DDBJ whole genome shotgun (WGS) entry which is preliminary data.</text>
</comment>
<evidence type="ECO:0000313" key="1">
    <source>
        <dbReference type="EMBL" id="MCK8486853.1"/>
    </source>
</evidence>
<reference evidence="1" key="1">
    <citation type="submission" date="2022-04" db="EMBL/GenBank/DDBJ databases">
        <authorList>
            <person name="Seo M.-J."/>
        </authorList>
    </citation>
    <scope>NUCLEOTIDE SEQUENCE</scope>
    <source>
        <strain evidence="1">MBLB2552</strain>
    </source>
</reference>
<keyword evidence="1" id="KW-0808">Transferase</keyword>
<keyword evidence="1" id="KW-0489">Methyltransferase</keyword>
<dbReference type="AlphaFoldDB" id="A0A9X1XXS6"/>